<organism evidence="1 2">
    <name type="scientific">Mesoterricola sediminis</name>
    <dbReference type="NCBI Taxonomy" id="2927980"/>
    <lineage>
        <taxon>Bacteria</taxon>
        <taxon>Pseudomonadati</taxon>
        <taxon>Acidobacteriota</taxon>
        <taxon>Holophagae</taxon>
        <taxon>Holophagales</taxon>
        <taxon>Holophagaceae</taxon>
        <taxon>Mesoterricola</taxon>
    </lineage>
</organism>
<dbReference type="KEGG" id="msea:METESE_20710"/>
<dbReference type="Proteomes" id="UP001228113">
    <property type="component" value="Chromosome"/>
</dbReference>
<dbReference type="EMBL" id="AP027081">
    <property type="protein sequence ID" value="BDU77113.1"/>
    <property type="molecule type" value="Genomic_DNA"/>
</dbReference>
<dbReference type="RefSeq" id="WP_316410105.1">
    <property type="nucleotide sequence ID" value="NZ_AP027081.1"/>
</dbReference>
<reference evidence="1" key="1">
    <citation type="journal article" date="2023" name="Int. J. Syst. Evol. Microbiol.">
        <title>Mesoterricola silvestris gen. nov., sp. nov., Mesoterricola sediminis sp. nov., Geothrix oryzae sp. nov., Geothrix edaphica sp. nov., Geothrix rubra sp. nov., and Geothrix limicola sp. nov., six novel members of Acidobacteriota isolated from soils.</title>
        <authorList>
            <person name="Itoh H."/>
            <person name="Sugisawa Y."/>
            <person name="Mise K."/>
            <person name="Xu Z."/>
            <person name="Kuniyasu M."/>
            <person name="Ushijima N."/>
            <person name="Kawano K."/>
            <person name="Kobayashi E."/>
            <person name="Shiratori Y."/>
            <person name="Masuda Y."/>
            <person name="Senoo K."/>
        </authorList>
    </citation>
    <scope>NUCLEOTIDE SEQUENCE</scope>
    <source>
        <strain evidence="1">W786</strain>
    </source>
</reference>
<accession>A0AA48H6Y9</accession>
<sequence>MVWPQVEAWLDLDPACTAAAILRRLEEAHPAALSKKNLRTIQRRVKVWRSNYAKRLVFGQASLTEEGCS</sequence>
<keyword evidence="2" id="KW-1185">Reference proteome</keyword>
<protein>
    <submittedName>
        <fullName evidence="1">Uncharacterized protein</fullName>
    </submittedName>
</protein>
<dbReference type="AlphaFoldDB" id="A0AA48H6Y9"/>
<evidence type="ECO:0000313" key="2">
    <source>
        <dbReference type="Proteomes" id="UP001228113"/>
    </source>
</evidence>
<gene>
    <name evidence="1" type="ORF">METESE_20710</name>
</gene>
<proteinExistence type="predicted"/>
<evidence type="ECO:0000313" key="1">
    <source>
        <dbReference type="EMBL" id="BDU77113.1"/>
    </source>
</evidence>
<name>A0AA48H6Y9_9BACT</name>